<evidence type="ECO:0000313" key="8">
    <source>
        <dbReference type="EMBL" id="RMZ12926.1"/>
    </source>
</evidence>
<evidence type="ECO:0000256" key="3">
    <source>
        <dbReference type="ARBA" id="ARBA00022692"/>
    </source>
</evidence>
<feature type="transmembrane region" description="Helical" evidence="7">
    <location>
        <begin position="80"/>
        <end position="97"/>
    </location>
</feature>
<keyword evidence="4 7" id="KW-1133">Transmembrane helix</keyword>
<dbReference type="InterPro" id="IPR010573">
    <property type="entry name" value="MFS_Str1/Tri12-like"/>
</dbReference>
<feature type="transmembrane region" description="Helical" evidence="7">
    <location>
        <begin position="188"/>
        <end position="203"/>
    </location>
</feature>
<evidence type="ECO:0000256" key="5">
    <source>
        <dbReference type="ARBA" id="ARBA00023136"/>
    </source>
</evidence>
<keyword evidence="2" id="KW-0813">Transport</keyword>
<dbReference type="Proteomes" id="UP000269539">
    <property type="component" value="Unassembled WGS sequence"/>
</dbReference>
<name>A0A3M7HIH0_HORWE</name>
<sequence>MERTSSSASSPATPPSPSDSTHEKTAPSHIEKIATHDRVPGHTNYYEKNGLRTYENPTTLPPTNDPESHNATPRMTFRRLMSLTAMAFLWTGSQIPVYLFGGIPPLIYSDIGGADRWIWFVLANLLSLAALLFMAGMQWGGYQYSWGSAHVLAPLILGAAMLIGFCLWETYGATHPMFPKRLRQDPRILGLTLVITFISGANFL</sequence>
<evidence type="ECO:0000256" key="1">
    <source>
        <dbReference type="ARBA" id="ARBA00004141"/>
    </source>
</evidence>
<dbReference type="GO" id="GO:0005886">
    <property type="term" value="C:plasma membrane"/>
    <property type="evidence" value="ECO:0007669"/>
    <property type="project" value="TreeGrafter"/>
</dbReference>
<feature type="transmembrane region" description="Helical" evidence="7">
    <location>
        <begin position="149"/>
        <end position="168"/>
    </location>
</feature>
<evidence type="ECO:0000256" key="6">
    <source>
        <dbReference type="SAM" id="MobiDB-lite"/>
    </source>
</evidence>
<protein>
    <submittedName>
        <fullName evidence="8">Uncharacterized protein</fullName>
    </submittedName>
</protein>
<dbReference type="AlphaFoldDB" id="A0A3M7HIH0"/>
<gene>
    <name evidence="8" type="ORF">D0864_00561</name>
</gene>
<organism evidence="8 9">
    <name type="scientific">Hortaea werneckii</name>
    <name type="common">Black yeast</name>
    <name type="synonym">Cladosporium werneckii</name>
    <dbReference type="NCBI Taxonomy" id="91943"/>
    <lineage>
        <taxon>Eukaryota</taxon>
        <taxon>Fungi</taxon>
        <taxon>Dikarya</taxon>
        <taxon>Ascomycota</taxon>
        <taxon>Pezizomycotina</taxon>
        <taxon>Dothideomycetes</taxon>
        <taxon>Dothideomycetidae</taxon>
        <taxon>Mycosphaerellales</taxon>
        <taxon>Teratosphaeriaceae</taxon>
        <taxon>Hortaea</taxon>
    </lineage>
</organism>
<dbReference type="GO" id="GO:0022857">
    <property type="term" value="F:transmembrane transporter activity"/>
    <property type="evidence" value="ECO:0007669"/>
    <property type="project" value="InterPro"/>
</dbReference>
<evidence type="ECO:0000256" key="7">
    <source>
        <dbReference type="SAM" id="Phobius"/>
    </source>
</evidence>
<evidence type="ECO:0000313" key="9">
    <source>
        <dbReference type="Proteomes" id="UP000269539"/>
    </source>
</evidence>
<dbReference type="Pfam" id="PF06609">
    <property type="entry name" value="TRI12"/>
    <property type="match status" value="1"/>
</dbReference>
<proteinExistence type="predicted"/>
<reference evidence="8 9" key="1">
    <citation type="journal article" date="2018" name="BMC Genomics">
        <title>Genomic evidence for intraspecific hybridization in a clonal and extremely halotolerant yeast.</title>
        <authorList>
            <person name="Gostincar C."/>
            <person name="Stajich J.E."/>
            <person name="Zupancic J."/>
            <person name="Zalar P."/>
            <person name="Gunde-Cimerman N."/>
        </authorList>
    </citation>
    <scope>NUCLEOTIDE SEQUENCE [LARGE SCALE GENOMIC DNA]</scope>
    <source>
        <strain evidence="8 9">EXF-10513</strain>
    </source>
</reference>
<feature type="transmembrane region" description="Helical" evidence="7">
    <location>
        <begin position="117"/>
        <end position="137"/>
    </location>
</feature>
<evidence type="ECO:0000256" key="2">
    <source>
        <dbReference type="ARBA" id="ARBA00022448"/>
    </source>
</evidence>
<dbReference type="PANTHER" id="PTHR23501">
    <property type="entry name" value="MAJOR FACILITATOR SUPERFAMILY"/>
    <property type="match status" value="1"/>
</dbReference>
<accession>A0A3M7HIH0</accession>
<feature type="region of interest" description="Disordered" evidence="6">
    <location>
        <begin position="1"/>
        <end position="72"/>
    </location>
</feature>
<feature type="compositionally biased region" description="Low complexity" evidence="6">
    <location>
        <begin position="1"/>
        <end position="11"/>
    </location>
</feature>
<keyword evidence="5 7" id="KW-0472">Membrane</keyword>
<feature type="compositionally biased region" description="Basic and acidic residues" evidence="6">
    <location>
        <begin position="20"/>
        <end position="40"/>
    </location>
</feature>
<dbReference type="EMBL" id="QWIO01000031">
    <property type="protein sequence ID" value="RMZ12926.1"/>
    <property type="molecule type" value="Genomic_DNA"/>
</dbReference>
<dbReference type="PANTHER" id="PTHR23501:SF109">
    <property type="entry name" value="MAJOR FACILITATOR SUPERFAMILY (MFS) PROFILE DOMAIN-CONTAINING PROTEIN-RELATED"/>
    <property type="match status" value="1"/>
</dbReference>
<evidence type="ECO:0000256" key="4">
    <source>
        <dbReference type="ARBA" id="ARBA00022989"/>
    </source>
</evidence>
<comment type="caution">
    <text evidence="8">The sequence shown here is derived from an EMBL/GenBank/DDBJ whole genome shotgun (WGS) entry which is preliminary data.</text>
</comment>
<keyword evidence="3 7" id="KW-0812">Transmembrane</keyword>
<comment type="subcellular location">
    <subcellularLocation>
        <location evidence="1">Membrane</location>
        <topology evidence="1">Multi-pass membrane protein</topology>
    </subcellularLocation>
</comment>